<dbReference type="Proteomes" id="UP000294847">
    <property type="component" value="Chromosome 2"/>
</dbReference>
<feature type="non-terminal residue" evidence="1">
    <location>
        <position position="97"/>
    </location>
</feature>
<proteinExistence type="predicted"/>
<name>A0A4V1C5Q8_PYROR</name>
<organism evidence="1 2">
    <name type="scientific">Pyricularia oryzae</name>
    <name type="common">Rice blast fungus</name>
    <name type="synonym">Magnaporthe oryzae</name>
    <dbReference type="NCBI Taxonomy" id="318829"/>
    <lineage>
        <taxon>Eukaryota</taxon>
        <taxon>Fungi</taxon>
        <taxon>Dikarya</taxon>
        <taxon>Ascomycota</taxon>
        <taxon>Pezizomycotina</taxon>
        <taxon>Sordariomycetes</taxon>
        <taxon>Sordariomycetidae</taxon>
        <taxon>Magnaporthales</taxon>
        <taxon>Pyriculariaceae</taxon>
        <taxon>Pyricularia</taxon>
    </lineage>
</organism>
<protein>
    <submittedName>
        <fullName evidence="1">Uncharacterized protein</fullName>
    </submittedName>
</protein>
<reference evidence="1 2" key="1">
    <citation type="journal article" date="2019" name="Mol. Biol. Evol.">
        <title>Blast fungal genomes show frequent chromosomal changes, gene gains and losses, and effector gene turnover.</title>
        <authorList>
            <person name="Gomez Luciano L.B."/>
            <person name="Jason Tsai I."/>
            <person name="Chuma I."/>
            <person name="Tosa Y."/>
            <person name="Chen Y.H."/>
            <person name="Li J.Y."/>
            <person name="Li M.Y."/>
            <person name="Jade Lu M.Y."/>
            <person name="Nakayashiki H."/>
            <person name="Li W.H."/>
        </authorList>
    </citation>
    <scope>NUCLEOTIDE SEQUENCE [LARGE SCALE GENOMIC DNA]</scope>
    <source>
        <strain evidence="1">MZ5-1-6</strain>
    </source>
</reference>
<evidence type="ECO:0000313" key="2">
    <source>
        <dbReference type="Proteomes" id="UP000294847"/>
    </source>
</evidence>
<dbReference type="EMBL" id="CP034205">
    <property type="protein sequence ID" value="QBZ57235.1"/>
    <property type="molecule type" value="Genomic_DNA"/>
</dbReference>
<gene>
    <name evidence="1" type="ORF">PoMZ_02159</name>
</gene>
<evidence type="ECO:0000313" key="1">
    <source>
        <dbReference type="EMBL" id="QBZ57235.1"/>
    </source>
</evidence>
<sequence>MQSASGNEKRKWDHTKVAKHERDFDAVGKGTTADPPSLLRLVRQKNQLWYVGGPLPTLASSSVIQGRLFRSLSLPLSLSLSLAPHCEGWNCRKRLVR</sequence>
<accession>A0A4V1C5Q8</accession>
<dbReference type="AlphaFoldDB" id="A0A4V1C5Q8"/>